<reference evidence="2" key="2">
    <citation type="submission" date="2021-04" db="EMBL/GenBank/DDBJ databases">
        <authorList>
            <person name="Podell S."/>
        </authorList>
    </citation>
    <scope>NUCLEOTIDE SEQUENCE</scope>
    <source>
        <strain evidence="2">Hildebrandi</strain>
    </source>
</reference>
<keyword evidence="3" id="KW-1185">Reference proteome</keyword>
<evidence type="ECO:0000313" key="2">
    <source>
        <dbReference type="EMBL" id="KAG7372256.1"/>
    </source>
</evidence>
<name>A0A9K3M550_9STRA</name>
<comment type="caution">
    <text evidence="2">The sequence shown here is derived from an EMBL/GenBank/DDBJ whole genome shotgun (WGS) entry which is preliminary data.</text>
</comment>
<protein>
    <submittedName>
        <fullName evidence="2">Uncharacterized protein</fullName>
    </submittedName>
</protein>
<feature type="region of interest" description="Disordered" evidence="1">
    <location>
        <begin position="256"/>
        <end position="276"/>
    </location>
</feature>
<dbReference type="AlphaFoldDB" id="A0A9K3M550"/>
<gene>
    <name evidence="2" type="ORF">IV203_018399</name>
</gene>
<organism evidence="2 3">
    <name type="scientific">Nitzschia inconspicua</name>
    <dbReference type="NCBI Taxonomy" id="303405"/>
    <lineage>
        <taxon>Eukaryota</taxon>
        <taxon>Sar</taxon>
        <taxon>Stramenopiles</taxon>
        <taxon>Ochrophyta</taxon>
        <taxon>Bacillariophyta</taxon>
        <taxon>Bacillariophyceae</taxon>
        <taxon>Bacillariophycidae</taxon>
        <taxon>Bacillariales</taxon>
        <taxon>Bacillariaceae</taxon>
        <taxon>Nitzschia</taxon>
    </lineage>
</organism>
<proteinExistence type="predicted"/>
<evidence type="ECO:0000313" key="3">
    <source>
        <dbReference type="Proteomes" id="UP000693970"/>
    </source>
</evidence>
<evidence type="ECO:0000256" key="1">
    <source>
        <dbReference type="SAM" id="MobiDB-lite"/>
    </source>
</evidence>
<accession>A0A9K3M550</accession>
<dbReference type="EMBL" id="JAGRRH010000003">
    <property type="protein sequence ID" value="KAG7372256.1"/>
    <property type="molecule type" value="Genomic_DNA"/>
</dbReference>
<sequence>MAAAAATNDELVAAGVAASVASPTSIGDQGCKDASSLLQHQPTRKSIANSERLESNATSPGLLHQVVLLENSQLRRVNEQLLLEVQASRNVISRLLACCDPVVVGNLLQGERDEAHSFQTNLIHNPISNLSRVTNAGREWAGGSTSTLGSVQSHAMERGVGQAYSPSTLHTGLNNSQLHAGSLLLSHLSAISPQQIQTQQQRPTQLSTQNSLAAAQLQTLIQGMFQPLIPISSQLHQQTEQMRLTQTQSQQRLFRSRAKSNASDSERTAKCGQRKK</sequence>
<dbReference type="Proteomes" id="UP000693970">
    <property type="component" value="Unassembled WGS sequence"/>
</dbReference>
<reference evidence="2" key="1">
    <citation type="journal article" date="2021" name="Sci. Rep.">
        <title>Diploid genomic architecture of Nitzschia inconspicua, an elite biomass production diatom.</title>
        <authorList>
            <person name="Oliver A."/>
            <person name="Podell S."/>
            <person name="Pinowska A."/>
            <person name="Traller J.C."/>
            <person name="Smith S.R."/>
            <person name="McClure R."/>
            <person name="Beliaev A."/>
            <person name="Bohutskyi P."/>
            <person name="Hill E.A."/>
            <person name="Rabines A."/>
            <person name="Zheng H."/>
            <person name="Allen L.Z."/>
            <person name="Kuo A."/>
            <person name="Grigoriev I.V."/>
            <person name="Allen A.E."/>
            <person name="Hazlebeck D."/>
            <person name="Allen E.E."/>
        </authorList>
    </citation>
    <scope>NUCLEOTIDE SEQUENCE</scope>
    <source>
        <strain evidence="2">Hildebrandi</strain>
    </source>
</reference>